<reference evidence="3" key="2">
    <citation type="submission" date="2021-04" db="EMBL/GenBank/DDBJ databases">
        <authorList>
            <person name="Gilroy R."/>
        </authorList>
    </citation>
    <scope>NUCLEOTIDE SEQUENCE</scope>
    <source>
        <strain evidence="3">CHK169-11906</strain>
    </source>
</reference>
<comment type="caution">
    <text evidence="3">The sequence shown here is derived from an EMBL/GenBank/DDBJ whole genome shotgun (WGS) entry which is preliminary data.</text>
</comment>
<dbReference type="Proteomes" id="UP000824259">
    <property type="component" value="Unassembled WGS sequence"/>
</dbReference>
<reference evidence="3" key="1">
    <citation type="journal article" date="2021" name="PeerJ">
        <title>Extensive microbial diversity within the chicken gut microbiome revealed by metagenomics and culture.</title>
        <authorList>
            <person name="Gilroy R."/>
            <person name="Ravi A."/>
            <person name="Getino M."/>
            <person name="Pursley I."/>
            <person name="Horton D.L."/>
            <person name="Alikhan N.F."/>
            <person name="Baker D."/>
            <person name="Gharbi K."/>
            <person name="Hall N."/>
            <person name="Watson M."/>
            <person name="Adriaenssens E.M."/>
            <person name="Foster-Nyarko E."/>
            <person name="Jarju S."/>
            <person name="Secka A."/>
            <person name="Antonio M."/>
            <person name="Oren A."/>
            <person name="Chaudhuri R.R."/>
            <person name="La Ragione R."/>
            <person name="Hildebrand F."/>
            <person name="Pallen M.J."/>
        </authorList>
    </citation>
    <scope>NUCLEOTIDE SEQUENCE</scope>
    <source>
        <strain evidence="3">CHK169-11906</strain>
    </source>
</reference>
<sequence length="204" mass="22637">MKRGYRILIAVLLLCAVSIPASGQSRGSSLKGLEWGIKAGVNFPRYSIPGPEFDVDNVVGWQAGIEIAFKFRYFAVGPEVNFMRQTVKIHHAELGTKRVKTNSVDVPLLFSLRALPFLRINAGPVFTLMNDCKFSDGNADMNFGRLRPSVSYMAGLGIQIGARTLIDFRYYGQFGSKSCVYPTDEVYRFKISSYTLALSLGVVF</sequence>
<evidence type="ECO:0000313" key="4">
    <source>
        <dbReference type="Proteomes" id="UP000824259"/>
    </source>
</evidence>
<accession>A0A9D2ICA9</accession>
<evidence type="ECO:0000313" key="3">
    <source>
        <dbReference type="EMBL" id="HJA98209.1"/>
    </source>
</evidence>
<gene>
    <name evidence="3" type="ORF">H9779_01230</name>
</gene>
<keyword evidence="1" id="KW-0732">Signal</keyword>
<feature type="domain" description="Outer membrane protein beta-barrel" evidence="2">
    <location>
        <begin position="24"/>
        <end position="171"/>
    </location>
</feature>
<dbReference type="InterPro" id="IPR025665">
    <property type="entry name" value="Beta-barrel_OMP_2"/>
</dbReference>
<dbReference type="Pfam" id="PF13568">
    <property type="entry name" value="OMP_b-brl_2"/>
    <property type="match status" value="1"/>
</dbReference>
<protein>
    <submittedName>
        <fullName evidence="3">PorT family protein</fullName>
    </submittedName>
</protein>
<evidence type="ECO:0000256" key="1">
    <source>
        <dbReference type="SAM" id="SignalP"/>
    </source>
</evidence>
<dbReference type="AlphaFoldDB" id="A0A9D2ICA9"/>
<feature type="signal peptide" evidence="1">
    <location>
        <begin position="1"/>
        <end position="23"/>
    </location>
</feature>
<organism evidence="3 4">
    <name type="scientific">Candidatus Alistipes avicola</name>
    <dbReference type="NCBI Taxonomy" id="2838432"/>
    <lineage>
        <taxon>Bacteria</taxon>
        <taxon>Pseudomonadati</taxon>
        <taxon>Bacteroidota</taxon>
        <taxon>Bacteroidia</taxon>
        <taxon>Bacteroidales</taxon>
        <taxon>Rikenellaceae</taxon>
        <taxon>Alistipes</taxon>
    </lineage>
</organism>
<name>A0A9D2ICA9_9BACT</name>
<dbReference type="EMBL" id="DWYR01000005">
    <property type="protein sequence ID" value="HJA98209.1"/>
    <property type="molecule type" value="Genomic_DNA"/>
</dbReference>
<evidence type="ECO:0000259" key="2">
    <source>
        <dbReference type="Pfam" id="PF13568"/>
    </source>
</evidence>
<feature type="chain" id="PRO_5038449325" evidence="1">
    <location>
        <begin position="24"/>
        <end position="204"/>
    </location>
</feature>
<proteinExistence type="predicted"/>